<protein>
    <submittedName>
        <fullName evidence="1">Uncharacterized protein</fullName>
    </submittedName>
</protein>
<comment type="caution">
    <text evidence="1">The sequence shown here is derived from an EMBL/GenBank/DDBJ whole genome shotgun (WGS) entry which is preliminary data.</text>
</comment>
<name>A0A0F9TYR2_9ZZZZ</name>
<gene>
    <name evidence="1" type="ORF">LCGC14_0289060</name>
</gene>
<dbReference type="EMBL" id="LAZR01000171">
    <property type="protein sequence ID" value="KKN84444.1"/>
    <property type="molecule type" value="Genomic_DNA"/>
</dbReference>
<evidence type="ECO:0000313" key="1">
    <source>
        <dbReference type="EMBL" id="KKN84444.1"/>
    </source>
</evidence>
<dbReference type="AlphaFoldDB" id="A0A0F9TYR2"/>
<reference evidence="1" key="1">
    <citation type="journal article" date="2015" name="Nature">
        <title>Complex archaea that bridge the gap between prokaryotes and eukaryotes.</title>
        <authorList>
            <person name="Spang A."/>
            <person name="Saw J.H."/>
            <person name="Jorgensen S.L."/>
            <person name="Zaremba-Niedzwiedzka K."/>
            <person name="Martijn J."/>
            <person name="Lind A.E."/>
            <person name="van Eijk R."/>
            <person name="Schleper C."/>
            <person name="Guy L."/>
            <person name="Ettema T.J."/>
        </authorList>
    </citation>
    <scope>NUCLEOTIDE SEQUENCE</scope>
</reference>
<organism evidence="1">
    <name type="scientific">marine sediment metagenome</name>
    <dbReference type="NCBI Taxonomy" id="412755"/>
    <lineage>
        <taxon>unclassified sequences</taxon>
        <taxon>metagenomes</taxon>
        <taxon>ecological metagenomes</taxon>
    </lineage>
</organism>
<sequence>MTSTEARLDTIDDALDQVFDKVEHLADWTHTHDEEHVNEDKRMNLLLTQLTEHDTNHHGRASTIKQSGWVAGALTIVYVVAELLRQFLI</sequence>
<proteinExistence type="predicted"/>
<accession>A0A0F9TYR2</accession>